<feature type="transmembrane region" description="Helical" evidence="1">
    <location>
        <begin position="7"/>
        <end position="25"/>
    </location>
</feature>
<proteinExistence type="predicted"/>
<reference evidence="2 3" key="1">
    <citation type="submission" date="2016-02" db="EMBL/GenBank/DDBJ databases">
        <authorList>
            <consortium name="Pathogen Informatics"/>
        </authorList>
    </citation>
    <scope>NUCLEOTIDE SEQUENCE [LARGE SCALE GENOMIC DNA]</scope>
    <source>
        <strain evidence="2 3">LSS69</strain>
    </source>
</reference>
<dbReference type="Proteomes" id="UP000071533">
    <property type="component" value="Unassembled WGS sequence"/>
</dbReference>
<dbReference type="EMBL" id="FIHS01000023">
    <property type="protein sequence ID" value="CYV49638.1"/>
    <property type="molecule type" value="Genomic_DNA"/>
</dbReference>
<evidence type="ECO:0000256" key="1">
    <source>
        <dbReference type="SAM" id="Phobius"/>
    </source>
</evidence>
<gene>
    <name evidence="2" type="ORF">ERS132431_01698</name>
</gene>
<dbReference type="AlphaFoldDB" id="A0A0Z8J917"/>
<evidence type="ECO:0000313" key="3">
    <source>
        <dbReference type="Proteomes" id="UP000071533"/>
    </source>
</evidence>
<name>A0A0Z8J917_STRSU</name>
<protein>
    <submittedName>
        <fullName evidence="2">Uncharacterized protein</fullName>
    </submittedName>
</protein>
<keyword evidence="1" id="KW-0812">Transmembrane</keyword>
<keyword evidence="1" id="KW-1133">Transmembrane helix</keyword>
<feature type="transmembrane region" description="Helical" evidence="1">
    <location>
        <begin position="31"/>
        <end position="49"/>
    </location>
</feature>
<accession>A0A0Z8J917</accession>
<organism evidence="2 3">
    <name type="scientific">Streptococcus suis</name>
    <dbReference type="NCBI Taxonomy" id="1307"/>
    <lineage>
        <taxon>Bacteria</taxon>
        <taxon>Bacillati</taxon>
        <taxon>Bacillota</taxon>
        <taxon>Bacilli</taxon>
        <taxon>Lactobacillales</taxon>
        <taxon>Streptococcaceae</taxon>
        <taxon>Streptococcus</taxon>
    </lineage>
</organism>
<keyword evidence="1" id="KW-0472">Membrane</keyword>
<sequence>MDFNSSVFMLVTLYVLLAIVAYLLYVKTGKAMFKTGIRLIIVFLIWYLLSRCLLG</sequence>
<evidence type="ECO:0000313" key="2">
    <source>
        <dbReference type="EMBL" id="CYV49638.1"/>
    </source>
</evidence>